<feature type="domain" description="Amidohydrolase 3" evidence="1">
    <location>
        <begin position="46"/>
        <end position="327"/>
    </location>
</feature>
<reference evidence="2 3" key="1">
    <citation type="submission" date="2020-04" db="EMBL/GenBank/DDBJ databases">
        <authorList>
            <person name="Yoon J."/>
        </authorList>
    </citation>
    <scope>NUCLEOTIDE SEQUENCE [LARGE SCALE GENOMIC DNA]</scope>
    <source>
        <strain evidence="2 3">KMU-166</strain>
    </source>
</reference>
<dbReference type="EMBL" id="JAAWWK010000001">
    <property type="protein sequence ID" value="NKI15829.1"/>
    <property type="molecule type" value="Genomic_DNA"/>
</dbReference>
<evidence type="ECO:0000313" key="2">
    <source>
        <dbReference type="EMBL" id="NKI15829.1"/>
    </source>
</evidence>
<dbReference type="InterPro" id="IPR013108">
    <property type="entry name" value="Amidohydro_3"/>
</dbReference>
<protein>
    <submittedName>
        <fullName evidence="2">Amidohydrolase family protein</fullName>
    </submittedName>
</protein>
<dbReference type="RefSeq" id="WP_168448387.1">
    <property type="nucleotide sequence ID" value="NZ_JAAWWK010000001.1"/>
</dbReference>
<dbReference type="PANTHER" id="PTHR11647:SF1">
    <property type="entry name" value="COLLAPSIN RESPONSE MEDIATOR PROTEIN"/>
    <property type="match status" value="1"/>
</dbReference>
<dbReference type="Pfam" id="PF07969">
    <property type="entry name" value="Amidohydro_3"/>
    <property type="match status" value="2"/>
</dbReference>
<gene>
    <name evidence="2" type="ORF">HCU74_00200</name>
</gene>
<dbReference type="PANTHER" id="PTHR11647">
    <property type="entry name" value="HYDRANTOINASE/DIHYDROPYRIMIDINASE FAMILY MEMBER"/>
    <property type="match status" value="1"/>
</dbReference>
<proteinExistence type="predicted"/>
<dbReference type="Gene3D" id="3.20.20.140">
    <property type="entry name" value="Metal-dependent hydrolases"/>
    <property type="match status" value="2"/>
</dbReference>
<dbReference type="InterPro" id="IPR032466">
    <property type="entry name" value="Metal_Hydrolase"/>
</dbReference>
<accession>A0ABX1G9J7</accession>
<dbReference type="SUPFAM" id="SSF51338">
    <property type="entry name" value="Composite domain of metallo-dependent hydrolases"/>
    <property type="match status" value="2"/>
</dbReference>
<keyword evidence="3" id="KW-1185">Reference proteome</keyword>
<feature type="domain" description="Amidohydrolase 3" evidence="1">
    <location>
        <begin position="413"/>
        <end position="551"/>
    </location>
</feature>
<dbReference type="InterPro" id="IPR050378">
    <property type="entry name" value="Metallo-dep_Hydrolases_sf"/>
</dbReference>
<sequence>MNSYDLIIKNGTIIDGTQAPRFMADIGIKNGCIEKIGSLTGESALRTIDAEGKIVAPGVIDTHTHYDAQMFWDPYLTNSSWHGTTSVTVGNCGFGFMPCRESDRERYMKMMEATEQVPLNAMQSALPWTWESFPEWMAAVRAIPKGINVSAYLPLNSLMMYVMGVEAAKTRPATASERAEMRRLLHEAMDAGAVGFGFSFLQNYNSHKDFDGSPMPTDSMQIEEAYNLCRVLKERGEGVVQALMEIPGMPESNRAQCEELARLSGRPVLFNVVVALDVMPDFHRDTLAWLDEVRAKQLPIYAQALCCRIWVQSSAEDFTVWDAHPLFAAFTAADREGKIAMASDPDYRSKVREWYQPEKFYAGGGPLENWVITDACGSSYAKYEGQTIAAIAEQHSACVTDTFWDMVVATEAKLGFKNPPSLSVDPVKVTELLSHPQVIPGTSDGGAHVKISVSGHYQTDFIDWLVREQNMMSLEQMHYKSSYLPARLLGFEKRGALLEGYAADIMVYDFEKINYNQERYDRVEDLPGGDWRWVVYAEGIDNVIVNGEVIFTSNGACTGAHPGRMLNCSGAMLEQIDDKAA</sequence>
<evidence type="ECO:0000313" key="3">
    <source>
        <dbReference type="Proteomes" id="UP000765845"/>
    </source>
</evidence>
<organism evidence="2 3">
    <name type="scientific">Spongiibacter thalassae</name>
    <dbReference type="NCBI Taxonomy" id="2721624"/>
    <lineage>
        <taxon>Bacteria</taxon>
        <taxon>Pseudomonadati</taxon>
        <taxon>Pseudomonadota</taxon>
        <taxon>Gammaproteobacteria</taxon>
        <taxon>Cellvibrionales</taxon>
        <taxon>Spongiibacteraceae</taxon>
        <taxon>Spongiibacter</taxon>
    </lineage>
</organism>
<evidence type="ECO:0000259" key="1">
    <source>
        <dbReference type="Pfam" id="PF07969"/>
    </source>
</evidence>
<name>A0ABX1G9J7_9GAMM</name>
<dbReference type="Proteomes" id="UP000765845">
    <property type="component" value="Unassembled WGS sequence"/>
</dbReference>
<dbReference type="InterPro" id="IPR011059">
    <property type="entry name" value="Metal-dep_hydrolase_composite"/>
</dbReference>
<comment type="caution">
    <text evidence="2">The sequence shown here is derived from an EMBL/GenBank/DDBJ whole genome shotgun (WGS) entry which is preliminary data.</text>
</comment>
<dbReference type="SUPFAM" id="SSF51556">
    <property type="entry name" value="Metallo-dependent hydrolases"/>
    <property type="match status" value="1"/>
</dbReference>